<accession>A0A2T1DCD0</accession>
<gene>
    <name evidence="1" type="ORF">C7B65_16510</name>
</gene>
<evidence type="ECO:0000313" key="2">
    <source>
        <dbReference type="Proteomes" id="UP000238634"/>
    </source>
</evidence>
<dbReference type="EMBL" id="PVWG01000020">
    <property type="protein sequence ID" value="PSB18117.1"/>
    <property type="molecule type" value="Genomic_DNA"/>
</dbReference>
<reference evidence="1 2" key="2">
    <citation type="submission" date="2018-03" db="EMBL/GenBank/DDBJ databases">
        <title>The ancient ancestry and fast evolution of plastids.</title>
        <authorList>
            <person name="Moore K.R."/>
            <person name="Magnabosco C."/>
            <person name="Momper L."/>
            <person name="Gold D.A."/>
            <person name="Bosak T."/>
            <person name="Fournier G.P."/>
        </authorList>
    </citation>
    <scope>NUCLEOTIDE SEQUENCE [LARGE SCALE GENOMIC DNA]</scope>
    <source>
        <strain evidence="1 2">ULC007</strain>
    </source>
</reference>
<dbReference type="AlphaFoldDB" id="A0A2T1DCD0"/>
<dbReference type="Proteomes" id="UP000238634">
    <property type="component" value="Unassembled WGS sequence"/>
</dbReference>
<sequence length="235" mass="26442">MQSQPTDPLELRIANRPFIQAVSPRLPHPDLNSPSADGPQIAIEPTQFHTHFVDSMDMYADIQSVADYLDEHSAWFRRCAHPMQVDAIGCNSYALIIGSFGAFGYEVEPKVGLDLLPQDDGVYRIETVPVPGYSTSGYDVDFRAALELVEGVHPATKSASASAKMTQVQWQLDLTVTIQFPRFIHALPDPIIQRTGDRILRQVVRQVSRRLTDRVQDDFHSSRGLSMPKRSRKWL</sequence>
<comment type="caution">
    <text evidence="1">The sequence shown here is derived from an EMBL/GenBank/DDBJ whole genome shotgun (WGS) entry which is preliminary data.</text>
</comment>
<proteinExistence type="predicted"/>
<reference evidence="1 2" key="1">
    <citation type="submission" date="2018-02" db="EMBL/GenBank/DDBJ databases">
        <authorList>
            <person name="Cohen D.B."/>
            <person name="Kent A.D."/>
        </authorList>
    </citation>
    <scope>NUCLEOTIDE SEQUENCE [LARGE SCALE GENOMIC DNA]</scope>
    <source>
        <strain evidence="1 2">ULC007</strain>
    </source>
</reference>
<keyword evidence="2" id="KW-1185">Reference proteome</keyword>
<dbReference type="Pfam" id="PF09366">
    <property type="entry name" value="DUF1997"/>
    <property type="match status" value="1"/>
</dbReference>
<organism evidence="1 2">
    <name type="scientific">Phormidesmis priestleyi ULC007</name>
    <dbReference type="NCBI Taxonomy" id="1920490"/>
    <lineage>
        <taxon>Bacteria</taxon>
        <taxon>Bacillati</taxon>
        <taxon>Cyanobacteriota</taxon>
        <taxon>Cyanophyceae</taxon>
        <taxon>Leptolyngbyales</taxon>
        <taxon>Leptolyngbyaceae</taxon>
        <taxon>Phormidesmis</taxon>
    </lineage>
</organism>
<dbReference type="RefSeq" id="WP_073073402.1">
    <property type="nucleotide sequence ID" value="NZ_MPPI01000022.1"/>
</dbReference>
<dbReference type="OrthoDB" id="456116at2"/>
<evidence type="ECO:0000313" key="1">
    <source>
        <dbReference type="EMBL" id="PSB18117.1"/>
    </source>
</evidence>
<dbReference type="InterPro" id="IPR018971">
    <property type="entry name" value="DUF1997"/>
</dbReference>
<name>A0A2T1DCD0_9CYAN</name>
<dbReference type="InterPro" id="IPR023393">
    <property type="entry name" value="START-like_dom_sf"/>
</dbReference>
<protein>
    <submittedName>
        <fullName evidence="1">DUF1997 domain-containing protein</fullName>
    </submittedName>
</protein>
<dbReference type="Gene3D" id="3.30.530.20">
    <property type="match status" value="1"/>
</dbReference>
<dbReference type="STRING" id="1920490.GCA_001895925_01122"/>